<comment type="function">
    <text evidence="1">Catalyzes the condensation of (S)-aspartate-beta-semialdehyde [(S)-ASA] and pyruvate to 4-hydroxy-tetrahydrodipicolinate (HTPA).</text>
</comment>
<dbReference type="Gene3D" id="3.20.20.70">
    <property type="entry name" value="Aldolase class I"/>
    <property type="match status" value="1"/>
</dbReference>
<dbReference type="GO" id="GO:0008840">
    <property type="term" value="F:4-hydroxy-tetrahydrodipicolinate synthase activity"/>
    <property type="evidence" value="ECO:0007669"/>
    <property type="project" value="UniProtKB-UniRule"/>
</dbReference>
<evidence type="ECO:0000256" key="7">
    <source>
        <dbReference type="ARBA" id="ARBA00022915"/>
    </source>
</evidence>
<evidence type="ECO:0000256" key="9">
    <source>
        <dbReference type="ARBA" id="ARBA00023239"/>
    </source>
</evidence>
<evidence type="ECO:0000256" key="11">
    <source>
        <dbReference type="ARBA" id="ARBA00047836"/>
    </source>
</evidence>
<name>A0A9X1CBE5_9BACI</name>
<keyword evidence="7" id="KW-0220">Diaminopimelate biosynthesis</keyword>
<dbReference type="GO" id="GO:0009089">
    <property type="term" value="P:lysine biosynthetic process via diaminopimelate"/>
    <property type="evidence" value="ECO:0007669"/>
    <property type="project" value="UniProtKB-UniRule"/>
</dbReference>
<keyword evidence="5" id="KW-0963">Cytoplasm</keyword>
<evidence type="ECO:0000313" key="16">
    <source>
        <dbReference type="EMBL" id="MBP2076871.1"/>
    </source>
</evidence>
<dbReference type="EC" id="4.3.3.7" evidence="4 12"/>
<gene>
    <name evidence="16" type="ORF">J2Z64_001083</name>
</gene>
<accession>A0A9X1CBE5</accession>
<evidence type="ECO:0000256" key="13">
    <source>
        <dbReference type="PIRNR" id="PIRNR001365"/>
    </source>
</evidence>
<keyword evidence="6" id="KW-0028">Amino-acid biosynthesis</keyword>
<evidence type="ECO:0000256" key="3">
    <source>
        <dbReference type="ARBA" id="ARBA00007592"/>
    </source>
</evidence>
<dbReference type="InterPro" id="IPR002220">
    <property type="entry name" value="DapA-like"/>
</dbReference>
<dbReference type="SMART" id="SM01130">
    <property type="entry name" value="DHDPS"/>
    <property type="match status" value="1"/>
</dbReference>
<dbReference type="Pfam" id="PF00701">
    <property type="entry name" value="DHDPS"/>
    <property type="match status" value="1"/>
</dbReference>
<sequence>MTRPVGMIPAIPTPMNEDHTINFDGIGEVLDHLIDNGIETVLVGGSNGEYSLMSLEERKEVIQYVCDKVKGKMKVMAGTGCHRTEDAIALTKFASDAGADWALVINPYYMHTSEQGIIDFYKAVAENSDIGILIYHYPDVTNVELSPELIHEISQIDGIVGIKNTADQLHTNKLLALTKDNESFSLLTGFEHLILPTLAIGGHGAIGVVHNLVPAELVRLYNLVVNENNIKEASELNQKLMPLYDVIEEEVIPGTVKAGLEALGLPGGPSRAPLIAASEEYRKKVKQLLADADVLKTEEAK</sequence>
<evidence type="ECO:0000256" key="12">
    <source>
        <dbReference type="NCBIfam" id="TIGR00674"/>
    </source>
</evidence>
<dbReference type="RefSeq" id="WP_149474331.1">
    <property type="nucleotide sequence ID" value="NZ_JAGGMB010000002.1"/>
</dbReference>
<dbReference type="InterPro" id="IPR005263">
    <property type="entry name" value="DapA"/>
</dbReference>
<proteinExistence type="inferred from homology"/>
<keyword evidence="17" id="KW-1185">Reference proteome</keyword>
<comment type="pathway">
    <text evidence="2">Amino-acid biosynthesis; L-lysine biosynthesis via DAP pathway; (S)-tetrahydrodipicolinate from L-aspartate: step 3/4.</text>
</comment>
<evidence type="ECO:0000256" key="2">
    <source>
        <dbReference type="ARBA" id="ARBA00005120"/>
    </source>
</evidence>
<protein>
    <recommendedName>
        <fullName evidence="4 12">4-hydroxy-tetrahydrodipicolinate synthase</fullName>
        <ecNumber evidence="4 12">4.3.3.7</ecNumber>
    </recommendedName>
</protein>
<dbReference type="PRINTS" id="PR00146">
    <property type="entry name" value="DHPICSNTHASE"/>
</dbReference>
<evidence type="ECO:0000256" key="5">
    <source>
        <dbReference type="ARBA" id="ARBA00022490"/>
    </source>
</evidence>
<evidence type="ECO:0000313" key="17">
    <source>
        <dbReference type="Proteomes" id="UP001138793"/>
    </source>
</evidence>
<dbReference type="NCBIfam" id="TIGR00674">
    <property type="entry name" value="dapA"/>
    <property type="match status" value="1"/>
</dbReference>
<comment type="caution">
    <text evidence="16">The sequence shown here is derived from an EMBL/GenBank/DDBJ whole genome shotgun (WGS) entry which is preliminary data.</text>
</comment>
<dbReference type="OrthoDB" id="9782828at2"/>
<dbReference type="EMBL" id="JAGGMB010000002">
    <property type="protein sequence ID" value="MBP2076871.1"/>
    <property type="molecule type" value="Genomic_DNA"/>
</dbReference>
<evidence type="ECO:0000256" key="10">
    <source>
        <dbReference type="ARBA" id="ARBA00023270"/>
    </source>
</evidence>
<evidence type="ECO:0000256" key="1">
    <source>
        <dbReference type="ARBA" id="ARBA00003294"/>
    </source>
</evidence>
<feature type="active site" description="Proton donor/acceptor" evidence="14">
    <location>
        <position position="135"/>
    </location>
</feature>
<dbReference type="PANTHER" id="PTHR12128">
    <property type="entry name" value="DIHYDRODIPICOLINATE SYNTHASE"/>
    <property type="match status" value="1"/>
</dbReference>
<dbReference type="Proteomes" id="UP001138793">
    <property type="component" value="Unassembled WGS sequence"/>
</dbReference>
<comment type="catalytic activity">
    <reaction evidence="11">
        <text>L-aspartate 4-semialdehyde + pyruvate = (2S,4S)-4-hydroxy-2,3,4,5-tetrahydrodipicolinate + H2O + H(+)</text>
        <dbReference type="Rhea" id="RHEA:34171"/>
        <dbReference type="ChEBI" id="CHEBI:15361"/>
        <dbReference type="ChEBI" id="CHEBI:15377"/>
        <dbReference type="ChEBI" id="CHEBI:15378"/>
        <dbReference type="ChEBI" id="CHEBI:67139"/>
        <dbReference type="ChEBI" id="CHEBI:537519"/>
        <dbReference type="EC" id="4.3.3.7"/>
    </reaction>
</comment>
<organism evidence="16 17">
    <name type="scientific">Oceanobacillus polygoni</name>
    <dbReference type="NCBI Taxonomy" id="1235259"/>
    <lineage>
        <taxon>Bacteria</taxon>
        <taxon>Bacillati</taxon>
        <taxon>Bacillota</taxon>
        <taxon>Bacilli</taxon>
        <taxon>Bacillales</taxon>
        <taxon>Bacillaceae</taxon>
        <taxon>Oceanobacillus</taxon>
    </lineage>
</organism>
<comment type="similarity">
    <text evidence="3 13">Belongs to the DapA family.</text>
</comment>
<evidence type="ECO:0000256" key="6">
    <source>
        <dbReference type="ARBA" id="ARBA00022605"/>
    </source>
</evidence>
<evidence type="ECO:0000256" key="15">
    <source>
        <dbReference type="PIRSR" id="PIRSR001365-2"/>
    </source>
</evidence>
<dbReference type="CDD" id="cd00408">
    <property type="entry name" value="DHDPS-like"/>
    <property type="match status" value="1"/>
</dbReference>
<dbReference type="AlphaFoldDB" id="A0A9X1CBE5"/>
<keyword evidence="10" id="KW-0704">Schiff base</keyword>
<dbReference type="InterPro" id="IPR013785">
    <property type="entry name" value="Aldolase_TIM"/>
</dbReference>
<keyword evidence="9 13" id="KW-0456">Lyase</keyword>
<dbReference type="PIRSF" id="PIRSF001365">
    <property type="entry name" value="DHDPS"/>
    <property type="match status" value="1"/>
</dbReference>
<feature type="binding site" evidence="15">
    <location>
        <position position="206"/>
    </location>
    <ligand>
        <name>pyruvate</name>
        <dbReference type="ChEBI" id="CHEBI:15361"/>
    </ligand>
</feature>
<evidence type="ECO:0000256" key="4">
    <source>
        <dbReference type="ARBA" id="ARBA00012086"/>
    </source>
</evidence>
<evidence type="ECO:0000256" key="8">
    <source>
        <dbReference type="ARBA" id="ARBA00023154"/>
    </source>
</evidence>
<dbReference type="SUPFAM" id="SSF51569">
    <property type="entry name" value="Aldolase"/>
    <property type="match status" value="1"/>
</dbReference>
<evidence type="ECO:0000256" key="14">
    <source>
        <dbReference type="PIRSR" id="PIRSR001365-1"/>
    </source>
</evidence>
<dbReference type="GO" id="GO:0019877">
    <property type="term" value="P:diaminopimelate biosynthetic process"/>
    <property type="evidence" value="ECO:0007669"/>
    <property type="project" value="UniProtKB-KW"/>
</dbReference>
<dbReference type="PANTHER" id="PTHR12128:SF66">
    <property type="entry name" value="4-HYDROXY-2-OXOGLUTARATE ALDOLASE, MITOCHONDRIAL"/>
    <property type="match status" value="1"/>
</dbReference>
<reference evidence="16" key="1">
    <citation type="submission" date="2021-03" db="EMBL/GenBank/DDBJ databases">
        <title>Genomic Encyclopedia of Type Strains, Phase IV (KMG-IV): sequencing the most valuable type-strain genomes for metagenomic binning, comparative biology and taxonomic classification.</title>
        <authorList>
            <person name="Goeker M."/>
        </authorList>
    </citation>
    <scope>NUCLEOTIDE SEQUENCE</scope>
    <source>
        <strain evidence="16">DSM 107338</strain>
    </source>
</reference>
<feature type="active site" description="Schiff-base intermediate with substrate" evidence="14">
    <location>
        <position position="163"/>
    </location>
</feature>
<keyword evidence="8" id="KW-0457">Lysine biosynthesis</keyword>